<dbReference type="Pfam" id="PF07678">
    <property type="entry name" value="TED_complement"/>
    <property type="match status" value="1"/>
</dbReference>
<dbReference type="SMART" id="SM01419">
    <property type="entry name" value="Thiol-ester_cl"/>
    <property type="match status" value="1"/>
</dbReference>
<protein>
    <submittedName>
        <fullName evidence="5">Alpha-2-macroglobulin</fullName>
    </submittedName>
</protein>
<dbReference type="PANTHER" id="PTHR40094:SF1">
    <property type="entry name" value="UBIQUITIN DOMAIN-CONTAINING PROTEIN"/>
    <property type="match status" value="1"/>
</dbReference>
<accession>A0ABV7LFN2</accession>
<evidence type="ECO:0000259" key="4">
    <source>
        <dbReference type="SMART" id="SM01360"/>
    </source>
</evidence>
<evidence type="ECO:0000259" key="3">
    <source>
        <dbReference type="SMART" id="SM01359"/>
    </source>
</evidence>
<dbReference type="InterPro" id="IPR041246">
    <property type="entry name" value="Bact_MG10"/>
</dbReference>
<dbReference type="Pfam" id="PF11974">
    <property type="entry name" value="bMG3"/>
    <property type="match status" value="1"/>
</dbReference>
<dbReference type="SMART" id="SM01359">
    <property type="entry name" value="A2M_N_2"/>
    <property type="match status" value="1"/>
</dbReference>
<dbReference type="InterPro" id="IPR008930">
    <property type="entry name" value="Terpenoid_cyclase/PrenylTrfase"/>
</dbReference>
<comment type="similarity">
    <text evidence="1">Belongs to the protease inhibitor I39 (alpha-2-macroglobulin) family. Bacterial alpha-2-macroglobulin subfamily.</text>
</comment>
<dbReference type="RefSeq" id="WP_376868844.1">
    <property type="nucleotide sequence ID" value="NZ_JBHRUV010000039.1"/>
</dbReference>
<dbReference type="InterPro" id="IPR021868">
    <property type="entry name" value="Alpha_2_Macroglob_MG3"/>
</dbReference>
<dbReference type="SMART" id="SM01360">
    <property type="entry name" value="A2M"/>
    <property type="match status" value="1"/>
</dbReference>
<feature type="domain" description="Alpha-2-macroglobulin" evidence="4">
    <location>
        <begin position="964"/>
        <end position="1052"/>
    </location>
</feature>
<gene>
    <name evidence="5" type="ORF">ACFOEX_08645</name>
</gene>
<dbReference type="InterPro" id="IPR041203">
    <property type="entry name" value="Bact_A2M_MG5"/>
</dbReference>
<keyword evidence="2" id="KW-0732">Signal</keyword>
<dbReference type="Pfam" id="PF00207">
    <property type="entry name" value="A2M"/>
    <property type="match status" value="1"/>
</dbReference>
<dbReference type="InterPro" id="IPR001599">
    <property type="entry name" value="Macroglobln_a2"/>
</dbReference>
<organism evidence="5 6">
    <name type="scientific">Camelimonas abortus</name>
    <dbReference type="NCBI Taxonomy" id="1017184"/>
    <lineage>
        <taxon>Bacteria</taxon>
        <taxon>Pseudomonadati</taxon>
        <taxon>Pseudomonadota</taxon>
        <taxon>Alphaproteobacteria</taxon>
        <taxon>Hyphomicrobiales</taxon>
        <taxon>Chelatococcaceae</taxon>
        <taxon>Camelimonas</taxon>
    </lineage>
</organism>
<evidence type="ECO:0000256" key="1">
    <source>
        <dbReference type="ARBA" id="ARBA00010556"/>
    </source>
</evidence>
<dbReference type="Pfam" id="PF21142">
    <property type="entry name" value="A2M_bMG2"/>
    <property type="match status" value="1"/>
</dbReference>
<dbReference type="PANTHER" id="PTHR40094">
    <property type="entry name" value="ALPHA-2-MACROGLOBULIN HOMOLOG"/>
    <property type="match status" value="1"/>
</dbReference>
<dbReference type="Proteomes" id="UP001595536">
    <property type="component" value="Unassembled WGS sequence"/>
</dbReference>
<dbReference type="Pfam" id="PF17962">
    <property type="entry name" value="bMG6"/>
    <property type="match status" value="1"/>
</dbReference>
<dbReference type="PIRSF" id="PIRSF038980">
    <property type="entry name" value="A2M_bac"/>
    <property type="match status" value="1"/>
</dbReference>
<dbReference type="Pfam" id="PF01835">
    <property type="entry name" value="MG2"/>
    <property type="match status" value="1"/>
</dbReference>
<sequence>LRGDAAAAAYAAYQRAPERAPRAAHLALLGAALAAAGAWRPALDAYAASLALENNPAVAETWRALRERRGFRVTGYRVDSDSASPRACFTFSDPLARGRVDFAPYVAVTGAAGAAVSAEDSQLCVDGLKHGQSYGVVLRQGLPSAVGETLLANADYQIYVRDRAPSVRFTGRNYVLPRMGQEGIPVVSVNTSAVQIELARIGDRALLPTVRSGSFLSQLSRHGIDQVIDTTGQKIWSGELEVKSPQLNADVITAFPVHAAVGRLQPGVYVMTARPAAAAPLAGDDDYGDRATQWFVVSDLGLTAVSTDNGVRVLVRSLATARPVAGVEVRLLARNNEVLATRATGPDGGVTFDPGLARGRGGMAPGMVVASGPDGDYNFLDLEQTPFDLTDRGDRGRPAPGALDAYVFPERGVYRPGETAFITAMLRDNRGIAVTGAPLTLVVRRPDGVEYRRDAVKDEGLGGRSLAVPLLSGAQAGVWRVLAYADPRGEPVGETAFLVEDYTPERLEVTATPAAAALKPGAPARIDVAARYLYGAPGSGLALSGEVTVGKAEASAVKGLEGYAVGVDSEEVEPATAEFDDLGRTDGAGRAGAVVPVPEVTAARPLQAKVTLRVSEDGGRAVARTVTLPILPAGPVIGVKKLFGDLSAGAMAAFDVVMAQPDGTRLRKRLRWSLYRVERRYQWFNAGGSWNFEPVKTTRRVADGTVETTPEAPARVAAPVDWGAWRLEVAADDGEAALTSVSFGVGYGGEGGADVPDALELTLNRPDQSGGEVLEARIRSGFAGTATLMVVTDRVAHEQAVSLDAGGTTVKVPVRDAWGPGAWALAFAHRPLDVEARRMPGRAVGLAWFSVDRASRELAVKLETPAQIRPRGQLAVPVTLAGLQPGEEAFVTVAAVDVGILNLTRYEPPQPQAHYLGQRRLGAAARDLYGYLIDGMQGAPGALRSGGDAAVTMHGDPPTQAPLARYSGVVKVGPDGRAVVTFDIPAFNGALRVMATAWSARRVGSASADVIVRDPVAILPTAPRFLAIGDRSRVHVKVDNVDGPAGDYEVTVTADGPAEAPAGALKRRVTLARGAAAAFDIPVVARAPGVASFAIAVKGQGVEAEQTVSFRVQPGQPALARRMARPLPPGAAVELGADLLATIVPGTGVASVAATRFAALDAPALLQALETYPYGCTEQTVSRALPLLQADAVAAMRPALTRERIDAQVNEAIARVLSRQDSAGSFGLWAPGGDDLWLDAYVADFLTRARERGYAVPQQPFLLALERLRNAVASLDGFSRETSDGLAYAVYVLARNGRPVMGDLRYLADTKLDEFATPLGRAQVAAALALLGDRVRAAAAFARAAEALAAGRDDGWRPDYGSRLRDGAALIALAMEAGMDGATVQKAVAVVDGARAVTARPSTQENAWLLMAAMAMEKESRRLRLSVDGAERSGPLFASLDAAALAKPVRIVNTGDVPAQLVITVSGNPSAPEPPLARGYRIERGYYRLDGTRVDPARVRQNERLVVMLRITEQETRDARLLVVDHLPAGLEIENPKLVDGAALPAFAFADADRVEPAATEYRDDRFVAAYERRQGQPAFINVGYVVRVASPGAFVHPPAVVEDMYRPDRFGRTASGMMTVEPATSP</sequence>
<dbReference type="Pfam" id="PF17972">
    <property type="entry name" value="bMG5"/>
    <property type="match status" value="1"/>
</dbReference>
<evidence type="ECO:0000313" key="6">
    <source>
        <dbReference type="Proteomes" id="UP001595536"/>
    </source>
</evidence>
<dbReference type="Gene3D" id="1.50.10.20">
    <property type="match status" value="1"/>
</dbReference>
<dbReference type="InterPro" id="IPR047565">
    <property type="entry name" value="Alpha-macroglob_thiol-ester_cl"/>
</dbReference>
<proteinExistence type="inferred from homology"/>
<dbReference type="Pfam" id="PF07703">
    <property type="entry name" value="A2M_BRD"/>
    <property type="match status" value="1"/>
</dbReference>
<dbReference type="InterPro" id="IPR002890">
    <property type="entry name" value="MG2"/>
</dbReference>
<dbReference type="CDD" id="cd02891">
    <property type="entry name" value="A2M_like"/>
    <property type="match status" value="1"/>
</dbReference>
<dbReference type="InterPro" id="IPR011626">
    <property type="entry name" value="Alpha-macroglobulin_TED"/>
</dbReference>
<dbReference type="Pfam" id="PF17973">
    <property type="entry name" value="bMG10"/>
    <property type="match status" value="1"/>
</dbReference>
<dbReference type="InterPro" id="IPR041462">
    <property type="entry name" value="Bact_A2M_MG6"/>
</dbReference>
<dbReference type="EMBL" id="JBHRUV010000039">
    <property type="protein sequence ID" value="MFC3266419.1"/>
    <property type="molecule type" value="Genomic_DNA"/>
</dbReference>
<dbReference type="InterPro" id="IPR026284">
    <property type="entry name" value="A2MG_proteobact"/>
</dbReference>
<dbReference type="InterPro" id="IPR051802">
    <property type="entry name" value="YfhM-like"/>
</dbReference>
<dbReference type="InterPro" id="IPR011625">
    <property type="entry name" value="A2M_N_BRD"/>
</dbReference>
<keyword evidence="6" id="KW-1185">Reference proteome</keyword>
<feature type="non-terminal residue" evidence="5">
    <location>
        <position position="1"/>
    </location>
</feature>
<dbReference type="InterPro" id="IPR049120">
    <property type="entry name" value="A2M_bMG2"/>
</dbReference>
<feature type="domain" description="Alpha-2-macroglobulin bait region" evidence="3">
    <location>
        <begin position="759"/>
        <end position="903"/>
    </location>
</feature>
<name>A0ABV7LFN2_9HYPH</name>
<comment type="caution">
    <text evidence="5">The sequence shown here is derived from an EMBL/GenBank/DDBJ whole genome shotgun (WGS) entry which is preliminary data.</text>
</comment>
<reference evidence="6" key="1">
    <citation type="journal article" date="2019" name="Int. J. Syst. Evol. Microbiol.">
        <title>The Global Catalogue of Microorganisms (GCM) 10K type strain sequencing project: providing services to taxonomists for standard genome sequencing and annotation.</title>
        <authorList>
            <consortium name="The Broad Institute Genomics Platform"/>
            <consortium name="The Broad Institute Genome Sequencing Center for Infectious Disease"/>
            <person name="Wu L."/>
            <person name="Ma J."/>
        </authorList>
    </citation>
    <scope>NUCLEOTIDE SEQUENCE [LARGE SCALE GENOMIC DNA]</scope>
    <source>
        <strain evidence="6">CCM 7941</strain>
    </source>
</reference>
<evidence type="ECO:0000313" key="5">
    <source>
        <dbReference type="EMBL" id="MFC3266419.1"/>
    </source>
</evidence>
<dbReference type="Gene3D" id="2.60.40.1930">
    <property type="match status" value="1"/>
</dbReference>
<dbReference type="SUPFAM" id="SSF48239">
    <property type="entry name" value="Terpenoid cyclases/Protein prenyltransferases"/>
    <property type="match status" value="1"/>
</dbReference>
<evidence type="ECO:0000256" key="2">
    <source>
        <dbReference type="ARBA" id="ARBA00022729"/>
    </source>
</evidence>